<reference evidence="3" key="2">
    <citation type="journal article" date="2008" name="Nucleic Acids Res.">
        <title>The rice annotation project database (RAP-DB): 2008 update.</title>
        <authorList>
            <consortium name="The rice annotation project (RAP)"/>
        </authorList>
    </citation>
    <scope>GENOME REANNOTATION</scope>
    <source>
        <strain evidence="3">cv. Nipponbare</strain>
    </source>
</reference>
<accession>A0A0P0X8X4</accession>
<dbReference type="GO" id="GO:0003676">
    <property type="term" value="F:nucleic acid binding"/>
    <property type="evidence" value="ECO:0007669"/>
    <property type="project" value="InterPro"/>
</dbReference>
<dbReference type="InterPro" id="IPR014001">
    <property type="entry name" value="Helicase_ATP-bd"/>
</dbReference>
<feature type="domain" description="Helicase ATP-binding" evidence="1">
    <location>
        <begin position="1"/>
        <end position="120"/>
    </location>
</feature>
<evidence type="ECO:0000259" key="1">
    <source>
        <dbReference type="PROSITE" id="PS51192"/>
    </source>
</evidence>
<dbReference type="Pfam" id="PF00270">
    <property type="entry name" value="DEAD"/>
    <property type="match status" value="1"/>
</dbReference>
<evidence type="ECO:0000313" key="3">
    <source>
        <dbReference type="Proteomes" id="UP000000763"/>
    </source>
</evidence>
<protein>
    <submittedName>
        <fullName evidence="2">Os07g0606500 protein</fullName>
    </submittedName>
</protein>
<feature type="non-terminal residue" evidence="2">
    <location>
        <position position="1"/>
    </location>
</feature>
<name>A0A0P0X8X4_ORYSJ</name>
<dbReference type="PROSITE" id="PS51192">
    <property type="entry name" value="HELICASE_ATP_BIND_1"/>
    <property type="match status" value="1"/>
</dbReference>
<dbReference type="Proteomes" id="UP000000763">
    <property type="component" value="Chromosome 7"/>
</dbReference>
<dbReference type="InterPro" id="IPR011545">
    <property type="entry name" value="DEAD/DEAH_box_helicase_dom"/>
</dbReference>
<dbReference type="EMBL" id="AP008213">
    <property type="protein sequence ID" value="BAH94019.1"/>
    <property type="molecule type" value="Genomic_DNA"/>
</dbReference>
<dbReference type="InterPro" id="IPR027417">
    <property type="entry name" value="P-loop_NTPase"/>
</dbReference>
<dbReference type="PANTHER" id="PTHR47957:SF3">
    <property type="entry name" value="ATP-DEPENDENT HELICASE HRQ1"/>
    <property type="match status" value="1"/>
</dbReference>
<organism evidence="2 3">
    <name type="scientific">Oryza sativa subsp. japonica</name>
    <name type="common">Rice</name>
    <dbReference type="NCBI Taxonomy" id="39947"/>
    <lineage>
        <taxon>Eukaryota</taxon>
        <taxon>Viridiplantae</taxon>
        <taxon>Streptophyta</taxon>
        <taxon>Embryophyta</taxon>
        <taxon>Tracheophyta</taxon>
        <taxon>Spermatophyta</taxon>
        <taxon>Magnoliopsida</taxon>
        <taxon>Liliopsida</taxon>
        <taxon>Poales</taxon>
        <taxon>Poaceae</taxon>
        <taxon>BOP clade</taxon>
        <taxon>Oryzoideae</taxon>
        <taxon>Oryzeae</taxon>
        <taxon>Oryzinae</taxon>
        <taxon>Oryza</taxon>
        <taxon>Oryza sativa</taxon>
    </lineage>
</organism>
<gene>
    <name evidence="2" type="ordered locus">Os07g0606500</name>
</gene>
<dbReference type="SUPFAM" id="SSF52540">
    <property type="entry name" value="P-loop containing nucleoside triphosphate hydrolases"/>
    <property type="match status" value="1"/>
</dbReference>
<dbReference type="GO" id="GO:0005524">
    <property type="term" value="F:ATP binding"/>
    <property type="evidence" value="ECO:0007669"/>
    <property type="project" value="InterPro"/>
</dbReference>
<dbReference type="AlphaFoldDB" id="A0A0P0X8X4"/>
<dbReference type="Gene3D" id="3.40.50.300">
    <property type="entry name" value="P-loop containing nucleotide triphosphate hydrolases"/>
    <property type="match status" value="1"/>
</dbReference>
<dbReference type="PANTHER" id="PTHR47957">
    <property type="entry name" value="ATP-DEPENDENT HELICASE HRQ1"/>
    <property type="match status" value="1"/>
</dbReference>
<evidence type="ECO:0000313" key="2">
    <source>
        <dbReference type="EMBL" id="BAH94019.1"/>
    </source>
</evidence>
<sequence>KNALHTDIDVNIYDGDTPREDRTWIRDNARLLITNPDMLHMSILPCHGQFQRILSNLRYIVIDEAHSYKGAFGCHTALILRRLKRICSNIYGSHPTFIFCTATSANPREHVMVGLIFSLC</sequence>
<reference evidence="2 3" key="1">
    <citation type="journal article" date="2005" name="Nature">
        <title>The map-based sequence of the rice genome.</title>
        <authorList>
            <consortium name="International rice genome sequencing project (IRGSP)"/>
            <person name="Matsumoto T."/>
            <person name="Wu J."/>
            <person name="Kanamori H."/>
            <person name="Katayose Y."/>
            <person name="Fujisawa M."/>
            <person name="Namiki N."/>
            <person name="Mizuno H."/>
            <person name="Yamamoto K."/>
            <person name="Antonio B.A."/>
            <person name="Baba T."/>
            <person name="Sakata K."/>
            <person name="Nagamura Y."/>
            <person name="Aoki H."/>
            <person name="Arikawa K."/>
            <person name="Arita K."/>
            <person name="Bito T."/>
            <person name="Chiden Y."/>
            <person name="Fujitsuka N."/>
            <person name="Fukunaka R."/>
            <person name="Hamada M."/>
            <person name="Harada C."/>
            <person name="Hayashi A."/>
            <person name="Hijishita S."/>
            <person name="Honda M."/>
            <person name="Hosokawa S."/>
            <person name="Ichikawa Y."/>
            <person name="Idonuma A."/>
            <person name="Iijima M."/>
            <person name="Ikeda M."/>
            <person name="Ikeno M."/>
            <person name="Ito K."/>
            <person name="Ito S."/>
            <person name="Ito T."/>
            <person name="Ito Y."/>
            <person name="Ito Y."/>
            <person name="Iwabuchi A."/>
            <person name="Kamiya K."/>
            <person name="Karasawa W."/>
            <person name="Kurita K."/>
            <person name="Katagiri S."/>
            <person name="Kikuta A."/>
            <person name="Kobayashi H."/>
            <person name="Kobayashi N."/>
            <person name="Machita K."/>
            <person name="Maehara T."/>
            <person name="Masukawa M."/>
            <person name="Mizubayashi T."/>
            <person name="Mukai Y."/>
            <person name="Nagasaki H."/>
            <person name="Nagata Y."/>
            <person name="Naito S."/>
            <person name="Nakashima M."/>
            <person name="Nakama Y."/>
            <person name="Nakamichi Y."/>
            <person name="Nakamura M."/>
            <person name="Meguro A."/>
            <person name="Negishi M."/>
            <person name="Ohta I."/>
            <person name="Ohta T."/>
            <person name="Okamoto M."/>
            <person name="Ono N."/>
            <person name="Saji S."/>
            <person name="Sakaguchi M."/>
            <person name="Sakai K."/>
            <person name="Shibata M."/>
            <person name="Shimokawa T."/>
            <person name="Song J."/>
            <person name="Takazaki Y."/>
            <person name="Terasawa K."/>
            <person name="Tsugane M."/>
            <person name="Tsuji K."/>
            <person name="Ueda S."/>
            <person name="Waki K."/>
            <person name="Yamagata H."/>
            <person name="Yamamoto M."/>
            <person name="Yamamoto S."/>
            <person name="Yamane H."/>
            <person name="Yoshiki S."/>
            <person name="Yoshihara R."/>
            <person name="Yukawa K."/>
            <person name="Zhong H."/>
            <person name="Yano M."/>
            <person name="Yuan Q."/>
            <person name="Ouyang S."/>
            <person name="Liu J."/>
            <person name="Jones K.M."/>
            <person name="Gansberger K."/>
            <person name="Moffat K."/>
            <person name="Hill J."/>
            <person name="Bera J."/>
            <person name="Fadrosh D."/>
            <person name="Jin S."/>
            <person name="Johri S."/>
            <person name="Kim M."/>
            <person name="Overton L."/>
            <person name="Reardon M."/>
            <person name="Tsitrin T."/>
            <person name="Vuong H."/>
            <person name="Weaver B."/>
            <person name="Ciecko A."/>
            <person name="Tallon L."/>
            <person name="Jackson J."/>
            <person name="Pai G."/>
            <person name="Aken S.V."/>
            <person name="Utterback T."/>
            <person name="Reidmuller S."/>
            <person name="Feldblyum T."/>
            <person name="Hsiao J."/>
            <person name="Zismann V."/>
            <person name="Iobst S."/>
            <person name="de Vazeille A.R."/>
            <person name="Buell C.R."/>
            <person name="Ying K."/>
            <person name="Li Y."/>
            <person name="Lu T."/>
            <person name="Huang Y."/>
            <person name="Zhao Q."/>
            <person name="Feng Q."/>
            <person name="Zhang L."/>
            <person name="Zhu J."/>
            <person name="Weng Q."/>
            <person name="Mu J."/>
            <person name="Lu Y."/>
            <person name="Fan D."/>
            <person name="Liu Y."/>
            <person name="Guan J."/>
            <person name="Zhang Y."/>
            <person name="Yu S."/>
            <person name="Liu X."/>
            <person name="Zhang Y."/>
            <person name="Hong G."/>
            <person name="Han B."/>
            <person name="Choisne N."/>
            <person name="Demange N."/>
            <person name="Orjeda G."/>
            <person name="Samain S."/>
            <person name="Cattolico L."/>
            <person name="Pelletier E."/>
            <person name="Couloux A."/>
            <person name="Segurens B."/>
            <person name="Wincker P."/>
            <person name="D'Hont A."/>
            <person name="Scarpelli C."/>
            <person name="Weissenbach J."/>
            <person name="Salanoubat M."/>
            <person name="Quetier F."/>
            <person name="Yu Y."/>
            <person name="Kim H.R."/>
            <person name="Rambo T."/>
            <person name="Currie J."/>
            <person name="Collura K."/>
            <person name="Luo M."/>
            <person name="Yang T."/>
            <person name="Ammiraju J.S.S."/>
            <person name="Engler F."/>
            <person name="Soderlund C."/>
            <person name="Wing R.A."/>
            <person name="Palmer L.E."/>
            <person name="de la Bastide M."/>
            <person name="Spiegel L."/>
            <person name="Nascimento L."/>
            <person name="Zutavern T."/>
            <person name="O'Shaughnessy A."/>
            <person name="Dike S."/>
            <person name="Dedhia N."/>
            <person name="Preston R."/>
            <person name="Balija V."/>
            <person name="McCombie W.R."/>
            <person name="Chow T."/>
            <person name="Chen H."/>
            <person name="Chung M."/>
            <person name="Chen C."/>
            <person name="Shaw J."/>
            <person name="Wu H."/>
            <person name="Hsiao K."/>
            <person name="Chao Y."/>
            <person name="Chu M."/>
            <person name="Cheng C."/>
            <person name="Hour A."/>
            <person name="Lee P."/>
            <person name="Lin S."/>
            <person name="Lin Y."/>
            <person name="Liou J."/>
            <person name="Liu S."/>
            <person name="Hsing Y."/>
            <person name="Raghuvanshi S."/>
            <person name="Mohanty A."/>
            <person name="Bharti A.K."/>
            <person name="Gaur A."/>
            <person name="Gupta V."/>
            <person name="Kumar D."/>
            <person name="Ravi V."/>
            <person name="Vij S."/>
            <person name="Kapur A."/>
            <person name="Khurana P."/>
            <person name="Khurana P."/>
            <person name="Khurana J.P."/>
            <person name="Tyagi A.K."/>
            <person name="Gaikwad K."/>
            <person name="Singh A."/>
            <person name="Dalal V."/>
            <person name="Srivastava S."/>
            <person name="Dixit A."/>
            <person name="Pal A.K."/>
            <person name="Ghazi I.A."/>
            <person name="Yadav M."/>
            <person name="Pandit A."/>
            <person name="Bhargava A."/>
            <person name="Sureshbabu K."/>
            <person name="Batra K."/>
            <person name="Sharma T.R."/>
            <person name="Mohapatra T."/>
            <person name="Singh N.K."/>
            <person name="Messing J."/>
            <person name="Nelson A.B."/>
            <person name="Fuks G."/>
            <person name="Kavchok S."/>
            <person name="Keizer G."/>
            <person name="Linton E."/>
            <person name="Llaca V."/>
            <person name="Song R."/>
            <person name="Tanyolac B."/>
            <person name="Young S."/>
            <person name="Ho-Il K."/>
            <person name="Hahn J.H."/>
            <person name="Sangsakoo G."/>
            <person name="Vanavichit A."/>
            <person name="de Mattos Luiz.A.T."/>
            <person name="Zimmer P.D."/>
            <person name="Malone G."/>
            <person name="Dellagostin O."/>
            <person name="de Oliveira A.C."/>
            <person name="Bevan M."/>
            <person name="Bancroft I."/>
            <person name="Minx P."/>
            <person name="Cordum H."/>
            <person name="Wilson R."/>
            <person name="Cheng Z."/>
            <person name="Jin W."/>
            <person name="Jiang J."/>
            <person name="Leong S.A."/>
            <person name="Iwama H."/>
            <person name="Gojobori T."/>
            <person name="Itoh T."/>
            <person name="Niimura Y."/>
            <person name="Fujii Y."/>
            <person name="Habara T."/>
            <person name="Sakai H."/>
            <person name="Sato Y."/>
            <person name="Wilson G."/>
            <person name="Kumar K."/>
            <person name="McCouch S."/>
            <person name="Juretic N."/>
            <person name="Hoen D."/>
            <person name="Wright S."/>
            <person name="Bruskiewich R."/>
            <person name="Bureau T."/>
            <person name="Miyao A."/>
            <person name="Hirochika H."/>
            <person name="Nishikawa T."/>
            <person name="Kadowaki K."/>
            <person name="Sugiura M."/>
            <person name="Burr B."/>
            <person name="Sasaki T."/>
        </authorList>
    </citation>
    <scope>NUCLEOTIDE SEQUENCE [LARGE SCALE GENOMIC DNA]</scope>
    <source>
        <strain evidence="3">cv. Nipponbare</strain>
    </source>
</reference>
<proteinExistence type="predicted"/>
<dbReference type="KEGG" id="dosa:Os07g0606500"/>
<dbReference type="Gramene" id="Os07t0606500-02">
    <property type="protein sequence ID" value="Os07t0606500-02"/>
    <property type="gene ID" value="Os07g0606500"/>
</dbReference>